<dbReference type="EMBL" id="CAJVPQ010005488">
    <property type="protein sequence ID" value="CAG8670930.1"/>
    <property type="molecule type" value="Genomic_DNA"/>
</dbReference>
<comment type="caution">
    <text evidence="1">The sequence shown here is derived from an EMBL/GenBank/DDBJ whole genome shotgun (WGS) entry which is preliminary data.</text>
</comment>
<proteinExistence type="predicted"/>
<sequence length="45" mass="4890">MSNKEITGVISKHVSDMCEEMKVLFLRSQNPSSAVIIAIAKNPAT</sequence>
<keyword evidence="2" id="KW-1185">Reference proteome</keyword>
<dbReference type="Proteomes" id="UP000789570">
    <property type="component" value="Unassembled WGS sequence"/>
</dbReference>
<evidence type="ECO:0000313" key="1">
    <source>
        <dbReference type="EMBL" id="CAG8670930.1"/>
    </source>
</evidence>
<protein>
    <submittedName>
        <fullName evidence="1">16059_t:CDS:1</fullName>
    </submittedName>
</protein>
<accession>A0A9N9HB35</accession>
<gene>
    <name evidence="1" type="ORF">FCALED_LOCUS12015</name>
</gene>
<organism evidence="1 2">
    <name type="scientific">Funneliformis caledonium</name>
    <dbReference type="NCBI Taxonomy" id="1117310"/>
    <lineage>
        <taxon>Eukaryota</taxon>
        <taxon>Fungi</taxon>
        <taxon>Fungi incertae sedis</taxon>
        <taxon>Mucoromycota</taxon>
        <taxon>Glomeromycotina</taxon>
        <taxon>Glomeromycetes</taxon>
        <taxon>Glomerales</taxon>
        <taxon>Glomeraceae</taxon>
        <taxon>Funneliformis</taxon>
    </lineage>
</organism>
<evidence type="ECO:0000313" key="2">
    <source>
        <dbReference type="Proteomes" id="UP000789570"/>
    </source>
</evidence>
<reference evidence="1" key="1">
    <citation type="submission" date="2021-06" db="EMBL/GenBank/DDBJ databases">
        <authorList>
            <person name="Kallberg Y."/>
            <person name="Tangrot J."/>
            <person name="Rosling A."/>
        </authorList>
    </citation>
    <scope>NUCLEOTIDE SEQUENCE</scope>
    <source>
        <strain evidence="1">UK204</strain>
    </source>
</reference>
<name>A0A9N9HB35_9GLOM</name>
<dbReference type="AlphaFoldDB" id="A0A9N9HB35"/>